<name>A0A8H5KFS2_9HYPO</name>
<comment type="caution">
    <text evidence="1">The sequence shown here is derived from an EMBL/GenBank/DDBJ whole genome shotgun (WGS) entry which is preliminary data.</text>
</comment>
<dbReference type="SUPFAM" id="SSF56112">
    <property type="entry name" value="Protein kinase-like (PK-like)"/>
    <property type="match status" value="1"/>
</dbReference>
<dbReference type="InterPro" id="IPR011009">
    <property type="entry name" value="Kinase-like_dom_sf"/>
</dbReference>
<evidence type="ECO:0008006" key="3">
    <source>
        <dbReference type="Google" id="ProtNLM"/>
    </source>
</evidence>
<sequence length="349" mass="39952">MARGVRNMAQLGTYYRTATGPRTVPLYDPQGPRLREFIDIGSVHVNSRDADSVIFTPHCRFWTDTSEDDNPDALWREDGQAFYCFKTSYAYNMIGEEHPRIVPVIGHDAWTGLPILPKQSYSNLDHFLGNYGTQLFASQEGCAPPNRRLKQEFQPLAYQWSLQLLSALSLIHCRGIAYGEITEENCWLTTGSLSIALAGFVGADFQDPSNGWNLPGHFYSGIEFSPDHLPWERRVQYPTRKTDMFVFGRLVYELMTSHMPGDGLGRDWGETQRLVGEEDWMPDLEDEFMGKIVHKCWKSEYEDVEELQSEVQAFIEAKGWSVKGDELEGFDTHSIQRELEANFVPEKEE</sequence>
<dbReference type="AlphaFoldDB" id="A0A8H5KFS2"/>
<dbReference type="Gene3D" id="1.10.510.10">
    <property type="entry name" value="Transferase(Phosphotransferase) domain 1"/>
    <property type="match status" value="1"/>
</dbReference>
<organism evidence="1 2">
    <name type="scientific">Fusarium pseudoanthophilum</name>
    <dbReference type="NCBI Taxonomy" id="48495"/>
    <lineage>
        <taxon>Eukaryota</taxon>
        <taxon>Fungi</taxon>
        <taxon>Dikarya</taxon>
        <taxon>Ascomycota</taxon>
        <taxon>Pezizomycotina</taxon>
        <taxon>Sordariomycetes</taxon>
        <taxon>Hypocreomycetidae</taxon>
        <taxon>Hypocreales</taxon>
        <taxon>Nectriaceae</taxon>
        <taxon>Fusarium</taxon>
        <taxon>Fusarium fujikuroi species complex</taxon>
    </lineage>
</organism>
<evidence type="ECO:0000313" key="1">
    <source>
        <dbReference type="EMBL" id="KAF5572548.1"/>
    </source>
</evidence>
<reference evidence="1 2" key="1">
    <citation type="submission" date="2020-05" db="EMBL/GenBank/DDBJ databases">
        <title>Identification and distribution of gene clusters putatively required for synthesis of sphingolipid metabolism inhibitors in phylogenetically diverse species of the filamentous fungus Fusarium.</title>
        <authorList>
            <person name="Kim H.-S."/>
            <person name="Busman M."/>
            <person name="Brown D.W."/>
            <person name="Divon H."/>
            <person name="Uhlig S."/>
            <person name="Proctor R.H."/>
        </authorList>
    </citation>
    <scope>NUCLEOTIDE SEQUENCE [LARGE SCALE GENOMIC DNA]</scope>
    <source>
        <strain evidence="1 2">NRRL 25211</strain>
    </source>
</reference>
<accession>A0A8H5KFS2</accession>
<gene>
    <name evidence="1" type="ORF">FPANT_13005</name>
</gene>
<proteinExistence type="predicted"/>
<keyword evidence="2" id="KW-1185">Reference proteome</keyword>
<dbReference type="EMBL" id="JAAOAR010000904">
    <property type="protein sequence ID" value="KAF5572548.1"/>
    <property type="molecule type" value="Genomic_DNA"/>
</dbReference>
<protein>
    <recommendedName>
        <fullName evidence="3">Protein kinase domain-containing protein</fullName>
    </recommendedName>
</protein>
<evidence type="ECO:0000313" key="2">
    <source>
        <dbReference type="Proteomes" id="UP000544095"/>
    </source>
</evidence>
<dbReference type="Proteomes" id="UP000544095">
    <property type="component" value="Unassembled WGS sequence"/>
</dbReference>